<evidence type="ECO:0000259" key="1">
    <source>
        <dbReference type="PROSITE" id="PS51186"/>
    </source>
</evidence>
<evidence type="ECO:0000313" key="3">
    <source>
        <dbReference type="Proteomes" id="UP000282076"/>
    </source>
</evidence>
<feature type="domain" description="N-acetyltransferase" evidence="1">
    <location>
        <begin position="17"/>
        <end position="163"/>
    </location>
</feature>
<dbReference type="Gene3D" id="3.40.630.30">
    <property type="match status" value="1"/>
</dbReference>
<proteinExistence type="predicted"/>
<dbReference type="GO" id="GO:0016747">
    <property type="term" value="F:acyltransferase activity, transferring groups other than amino-acyl groups"/>
    <property type="evidence" value="ECO:0007669"/>
    <property type="project" value="InterPro"/>
</dbReference>
<reference evidence="2 3" key="1">
    <citation type="submission" date="2018-10" db="EMBL/GenBank/DDBJ databases">
        <title>Cohnella sp. M2MS4P-1, whole genome shotgun sequence.</title>
        <authorList>
            <person name="Tuo L."/>
        </authorList>
    </citation>
    <scope>NUCLEOTIDE SEQUENCE [LARGE SCALE GENOMIC DNA]</scope>
    <source>
        <strain evidence="2 3">M2MS4P-1</strain>
    </source>
</reference>
<evidence type="ECO:0000313" key="2">
    <source>
        <dbReference type="EMBL" id="RKP47959.1"/>
    </source>
</evidence>
<dbReference type="OrthoDB" id="1902458at2"/>
<keyword evidence="2" id="KW-0808">Transferase</keyword>
<dbReference type="SUPFAM" id="SSF55729">
    <property type="entry name" value="Acyl-CoA N-acyltransferases (Nat)"/>
    <property type="match status" value="1"/>
</dbReference>
<organism evidence="2 3">
    <name type="scientific">Cohnella endophytica</name>
    <dbReference type="NCBI Taxonomy" id="2419778"/>
    <lineage>
        <taxon>Bacteria</taxon>
        <taxon>Bacillati</taxon>
        <taxon>Bacillota</taxon>
        <taxon>Bacilli</taxon>
        <taxon>Bacillales</taxon>
        <taxon>Paenibacillaceae</taxon>
        <taxon>Cohnella</taxon>
    </lineage>
</organism>
<protein>
    <submittedName>
        <fullName evidence="2">GNAT family N-acetyltransferase</fullName>
    </submittedName>
</protein>
<accession>A0A494XIF0</accession>
<sequence>MNIEIQQAGILQKPIMENLMALFLHDLSEFADDIKVDDMGMHRFDVMDLFFEKEGLTPYLVRLDGEITGCILIQSGQYTNPEHADYVLNSFFILKRYRRRGIGMAVAGRLFSQYPGRYCCAQLKSNVPAVRFWKKVYAERLLDVFEIEREEDGNAILEQFFAV</sequence>
<name>A0A494XIF0_9BACL</name>
<keyword evidence="3" id="KW-1185">Reference proteome</keyword>
<comment type="caution">
    <text evidence="2">The sequence shown here is derived from an EMBL/GenBank/DDBJ whole genome shotgun (WGS) entry which is preliminary data.</text>
</comment>
<dbReference type="CDD" id="cd04301">
    <property type="entry name" value="NAT_SF"/>
    <property type="match status" value="1"/>
</dbReference>
<dbReference type="EMBL" id="RBZM01000010">
    <property type="protein sequence ID" value="RKP47959.1"/>
    <property type="molecule type" value="Genomic_DNA"/>
</dbReference>
<dbReference type="Proteomes" id="UP000282076">
    <property type="component" value="Unassembled WGS sequence"/>
</dbReference>
<dbReference type="Pfam" id="PF00583">
    <property type="entry name" value="Acetyltransf_1"/>
    <property type="match status" value="1"/>
</dbReference>
<dbReference type="AlphaFoldDB" id="A0A494XIF0"/>
<gene>
    <name evidence="2" type="ORF">D7Z26_22385</name>
</gene>
<dbReference type="RefSeq" id="WP_120979249.1">
    <property type="nucleotide sequence ID" value="NZ_RBZM01000010.1"/>
</dbReference>
<dbReference type="InterPro" id="IPR016181">
    <property type="entry name" value="Acyl_CoA_acyltransferase"/>
</dbReference>
<dbReference type="InterPro" id="IPR000182">
    <property type="entry name" value="GNAT_dom"/>
</dbReference>
<dbReference type="PROSITE" id="PS51186">
    <property type="entry name" value="GNAT"/>
    <property type="match status" value="1"/>
</dbReference>